<comment type="caution">
    <text evidence="2">The sequence shown here is derived from an EMBL/GenBank/DDBJ whole genome shotgun (WGS) entry which is preliminary data.</text>
</comment>
<feature type="domain" description="KilA-N DNA-binding" evidence="1">
    <location>
        <begin position="27"/>
        <end position="106"/>
    </location>
</feature>
<keyword evidence="3" id="KW-1185">Reference proteome</keyword>
<evidence type="ECO:0000313" key="2">
    <source>
        <dbReference type="EMBL" id="KNF06974.1"/>
    </source>
</evidence>
<name>A0A0L0W637_GOTPU</name>
<reference evidence="3" key="1">
    <citation type="submission" date="2015-07" db="EMBL/GenBank/DDBJ databases">
        <title>Draft genome sequence of the purine-degrading Gottschalkia purinilyticum DSM 1384 (formerly Clostridium purinilyticum).</title>
        <authorList>
            <person name="Poehlein A."/>
            <person name="Schiel-Bengelsdorf B."/>
            <person name="Bengelsdorf F.R."/>
            <person name="Daniel R."/>
            <person name="Duerre P."/>
        </authorList>
    </citation>
    <scope>NUCLEOTIDE SEQUENCE [LARGE SCALE GENOMIC DNA]</scope>
    <source>
        <strain evidence="3">DSM 1384</strain>
    </source>
</reference>
<dbReference type="AlphaFoldDB" id="A0A0L0W637"/>
<sequence>MNNLILKGLKEIEGMKFHHIEGGFGEGKRSMLVKEIAEIHGQPWGEINRRINENREKFKDNIDILDIKANGYEPLGKKLGITRQSFNQANNVYIVSERGYSKLLKILEDDFAWEQYEKLVDGYFNM</sequence>
<dbReference type="Pfam" id="PF10543">
    <property type="entry name" value="ORF6N"/>
    <property type="match status" value="1"/>
</dbReference>
<proteinExistence type="predicted"/>
<organism evidence="2 3">
    <name type="scientific">Gottschalkia purinilytica</name>
    <name type="common">Clostridium purinilyticum</name>
    <dbReference type="NCBI Taxonomy" id="1503"/>
    <lineage>
        <taxon>Bacteria</taxon>
        <taxon>Bacillati</taxon>
        <taxon>Bacillota</taxon>
        <taxon>Tissierellia</taxon>
        <taxon>Tissierellales</taxon>
        <taxon>Gottschalkiaceae</taxon>
        <taxon>Gottschalkia</taxon>
    </lineage>
</organism>
<feature type="non-terminal residue" evidence="2">
    <location>
        <position position="126"/>
    </location>
</feature>
<accession>A0A0L0W637</accession>
<gene>
    <name evidence="2" type="ORF">CLPU_39c00010</name>
</gene>
<dbReference type="RefSeq" id="WP_162198926.1">
    <property type="nucleotide sequence ID" value="NZ_LGSS01000039.1"/>
</dbReference>
<evidence type="ECO:0000313" key="3">
    <source>
        <dbReference type="Proteomes" id="UP000037267"/>
    </source>
</evidence>
<protein>
    <recommendedName>
        <fullName evidence="1">KilA-N DNA-binding domain-containing protein</fullName>
    </recommendedName>
</protein>
<dbReference type="InterPro" id="IPR018873">
    <property type="entry name" value="KilA-N_DNA-bd_domain"/>
</dbReference>
<dbReference type="STRING" id="1503.CLPU_39c00010"/>
<dbReference type="Proteomes" id="UP000037267">
    <property type="component" value="Unassembled WGS sequence"/>
</dbReference>
<evidence type="ECO:0000259" key="1">
    <source>
        <dbReference type="Pfam" id="PF10543"/>
    </source>
</evidence>
<dbReference type="EMBL" id="LGSS01000039">
    <property type="protein sequence ID" value="KNF06974.1"/>
    <property type="molecule type" value="Genomic_DNA"/>
</dbReference>